<dbReference type="InParanoid" id="A0A059A1F3"/>
<reference evidence="2" key="1">
    <citation type="submission" date="2013-07" db="EMBL/GenBank/DDBJ databases">
        <title>The genome of Eucalyptus grandis.</title>
        <authorList>
            <person name="Schmutz J."/>
            <person name="Hayes R."/>
            <person name="Myburg A."/>
            <person name="Tuskan G."/>
            <person name="Grattapaglia D."/>
            <person name="Rokhsar D.S."/>
        </authorList>
    </citation>
    <scope>NUCLEOTIDE SEQUENCE</scope>
    <source>
        <tissue evidence="2">Leaf extractions</tissue>
    </source>
</reference>
<dbReference type="AlphaFoldDB" id="A0A059A1F3"/>
<sequence>MKQKVVIKVSMNDNTPRFCCFNLRSSRAKALRVAGGFRGVESVKTGDGKDQIEMTGNFDSVALTNLLRKKVGFAEIIAVSEADAKPSKGEDKPKENKEPQPVVNPCHCPNPYPRPEIIVIGDPCPEPRCLFF</sequence>
<evidence type="ECO:0008006" key="3">
    <source>
        <dbReference type="Google" id="ProtNLM"/>
    </source>
</evidence>
<accession>A0A059A1F3</accession>
<name>A0A059A1F3_EUCGR</name>
<dbReference type="STRING" id="71139.A0A059A1F3"/>
<protein>
    <recommendedName>
        <fullName evidence="3">HMA domain-containing protein</fullName>
    </recommendedName>
</protein>
<dbReference type="InterPro" id="IPR044296">
    <property type="entry name" value="HIPP46"/>
</dbReference>
<gene>
    <name evidence="2" type="ORF">EUGRSUZ_K01380</name>
</gene>
<dbReference type="PANTHER" id="PTHR46371">
    <property type="entry name" value="OS04G0464100 PROTEIN"/>
    <property type="match status" value="1"/>
</dbReference>
<evidence type="ECO:0000313" key="2">
    <source>
        <dbReference type="EMBL" id="KCW47638.1"/>
    </source>
</evidence>
<proteinExistence type="predicted"/>
<dbReference type="FunCoup" id="A0A059A1F3">
    <property type="interactions" value="79"/>
</dbReference>
<feature type="region of interest" description="Disordered" evidence="1">
    <location>
        <begin position="83"/>
        <end position="106"/>
    </location>
</feature>
<dbReference type="EMBL" id="KK198763">
    <property type="protein sequence ID" value="KCW47638.1"/>
    <property type="molecule type" value="Genomic_DNA"/>
</dbReference>
<dbReference type="Gramene" id="KCW47638">
    <property type="protein sequence ID" value="KCW47638"/>
    <property type="gene ID" value="EUGRSUZ_K01380"/>
</dbReference>
<feature type="compositionally biased region" description="Basic and acidic residues" evidence="1">
    <location>
        <begin position="83"/>
        <end position="98"/>
    </location>
</feature>
<evidence type="ECO:0000256" key="1">
    <source>
        <dbReference type="SAM" id="MobiDB-lite"/>
    </source>
</evidence>
<organism evidence="2">
    <name type="scientific">Eucalyptus grandis</name>
    <name type="common">Flooded gum</name>
    <dbReference type="NCBI Taxonomy" id="71139"/>
    <lineage>
        <taxon>Eukaryota</taxon>
        <taxon>Viridiplantae</taxon>
        <taxon>Streptophyta</taxon>
        <taxon>Embryophyta</taxon>
        <taxon>Tracheophyta</taxon>
        <taxon>Spermatophyta</taxon>
        <taxon>Magnoliopsida</taxon>
        <taxon>eudicotyledons</taxon>
        <taxon>Gunneridae</taxon>
        <taxon>Pentapetalae</taxon>
        <taxon>rosids</taxon>
        <taxon>malvids</taxon>
        <taxon>Myrtales</taxon>
        <taxon>Myrtaceae</taxon>
        <taxon>Myrtoideae</taxon>
        <taxon>Eucalypteae</taxon>
        <taxon>Eucalyptus</taxon>
    </lineage>
</organism>
<dbReference type="Gene3D" id="3.30.70.100">
    <property type="match status" value="1"/>
</dbReference>
<dbReference type="OMA" id="YPSYEYV"/>